<feature type="compositionally biased region" description="Basic and acidic residues" evidence="8">
    <location>
        <begin position="91"/>
        <end position="114"/>
    </location>
</feature>
<proteinExistence type="inferred from homology"/>
<evidence type="ECO:0000313" key="9">
    <source>
        <dbReference type="EMBL" id="KAF7289917.1"/>
    </source>
</evidence>
<keyword evidence="3" id="KW-0689">Ribosomal protein</keyword>
<dbReference type="GeneID" id="59352606"/>
<protein>
    <recommendedName>
        <fullName evidence="7">Large ribosomal subunit protein mL54</fullName>
    </recommendedName>
</protein>
<evidence type="ECO:0000256" key="2">
    <source>
        <dbReference type="ARBA" id="ARBA00022946"/>
    </source>
</evidence>
<evidence type="ECO:0000256" key="7">
    <source>
        <dbReference type="ARBA" id="ARBA00035179"/>
    </source>
</evidence>
<gene>
    <name evidence="9" type="ORF">MIND_01366600</name>
</gene>
<evidence type="ECO:0000256" key="5">
    <source>
        <dbReference type="ARBA" id="ARBA00023274"/>
    </source>
</evidence>
<dbReference type="GO" id="GO:0003735">
    <property type="term" value="F:structural constituent of ribosome"/>
    <property type="evidence" value="ECO:0007669"/>
    <property type="project" value="TreeGrafter"/>
</dbReference>
<dbReference type="AlphaFoldDB" id="A0A8H6S120"/>
<keyword evidence="10" id="KW-1185">Reference proteome</keyword>
<name>A0A8H6S120_9AGAR</name>
<dbReference type="Pfam" id="PF08561">
    <property type="entry name" value="Ribosomal_L37"/>
    <property type="match status" value="1"/>
</dbReference>
<dbReference type="Proteomes" id="UP000636479">
    <property type="component" value="Unassembled WGS sequence"/>
</dbReference>
<evidence type="ECO:0000256" key="4">
    <source>
        <dbReference type="ARBA" id="ARBA00023128"/>
    </source>
</evidence>
<dbReference type="OrthoDB" id="10252718at2759"/>
<reference evidence="9" key="1">
    <citation type="submission" date="2020-05" db="EMBL/GenBank/DDBJ databases">
        <title>Mycena genomes resolve the evolution of fungal bioluminescence.</title>
        <authorList>
            <person name="Tsai I.J."/>
        </authorList>
    </citation>
    <scope>NUCLEOTIDE SEQUENCE</scope>
    <source>
        <strain evidence="9">171206Taipei</strain>
    </source>
</reference>
<feature type="region of interest" description="Disordered" evidence="8">
    <location>
        <begin position="82"/>
        <end position="114"/>
    </location>
</feature>
<dbReference type="GO" id="GO:0005762">
    <property type="term" value="C:mitochondrial large ribosomal subunit"/>
    <property type="evidence" value="ECO:0007669"/>
    <property type="project" value="TreeGrafter"/>
</dbReference>
<evidence type="ECO:0000256" key="3">
    <source>
        <dbReference type="ARBA" id="ARBA00022980"/>
    </source>
</evidence>
<comment type="caution">
    <text evidence="9">The sequence shown here is derived from an EMBL/GenBank/DDBJ whole genome shotgun (WGS) entry which is preliminary data.</text>
</comment>
<organism evidence="9 10">
    <name type="scientific">Mycena indigotica</name>
    <dbReference type="NCBI Taxonomy" id="2126181"/>
    <lineage>
        <taxon>Eukaryota</taxon>
        <taxon>Fungi</taxon>
        <taxon>Dikarya</taxon>
        <taxon>Basidiomycota</taxon>
        <taxon>Agaricomycotina</taxon>
        <taxon>Agaricomycetes</taxon>
        <taxon>Agaricomycetidae</taxon>
        <taxon>Agaricales</taxon>
        <taxon>Marasmiineae</taxon>
        <taxon>Mycenaceae</taxon>
        <taxon>Mycena</taxon>
    </lineage>
</organism>
<dbReference type="EMBL" id="JACAZF010000016">
    <property type="protein sequence ID" value="KAF7289917.1"/>
    <property type="molecule type" value="Genomic_DNA"/>
</dbReference>
<keyword evidence="2" id="KW-0809">Transit peptide</keyword>
<accession>A0A8H6S120</accession>
<keyword evidence="5" id="KW-0687">Ribonucleoprotein</keyword>
<evidence type="ECO:0000256" key="1">
    <source>
        <dbReference type="ARBA" id="ARBA00004173"/>
    </source>
</evidence>
<dbReference type="RefSeq" id="XP_037213646.1">
    <property type="nucleotide sequence ID" value="XM_037370090.1"/>
</dbReference>
<evidence type="ECO:0000256" key="8">
    <source>
        <dbReference type="SAM" id="MobiDB-lite"/>
    </source>
</evidence>
<evidence type="ECO:0000313" key="10">
    <source>
        <dbReference type="Proteomes" id="UP000636479"/>
    </source>
</evidence>
<dbReference type="InterPro" id="IPR013870">
    <property type="entry name" value="Ribosomal_mL54"/>
</dbReference>
<sequence>MSTSTFSSILRVSRCIPRHRLRVYSASSTGPNPTTRTPKVLSSCEAETVLKGVNYLKGQSPVVALPDEEYPEWLWNVLSPRIWPDDGPGGRADRAERRKANKQKIRDENFMSTQ</sequence>
<comment type="similarity">
    <text evidence="6">Belongs to the mitochondrion-specific ribosomal protein mL54 family.</text>
</comment>
<dbReference type="PANTHER" id="PTHR28595:SF1">
    <property type="entry name" value="LARGE RIBOSOMAL SUBUNIT PROTEIN ML54"/>
    <property type="match status" value="1"/>
</dbReference>
<comment type="subcellular location">
    <subcellularLocation>
        <location evidence="1">Mitochondrion</location>
    </subcellularLocation>
</comment>
<evidence type="ECO:0000256" key="6">
    <source>
        <dbReference type="ARBA" id="ARBA00033752"/>
    </source>
</evidence>
<keyword evidence="4" id="KW-0496">Mitochondrion</keyword>
<dbReference type="PANTHER" id="PTHR28595">
    <property type="entry name" value="39S RIBOSOMAL PROTEIN L54, MITOCHONDRIAL"/>
    <property type="match status" value="1"/>
</dbReference>